<dbReference type="RefSeq" id="XP_067822581.1">
    <property type="nucleotide sequence ID" value="XM_067961794.1"/>
</dbReference>
<protein>
    <recommendedName>
        <fullName evidence="4">CCT domain-containing protein</fullName>
    </recommendedName>
</protein>
<dbReference type="KEGG" id="blac:94347465"/>
<evidence type="ECO:0000313" key="6">
    <source>
        <dbReference type="Proteomes" id="UP000294530"/>
    </source>
</evidence>
<dbReference type="EMBL" id="SHOA02000001">
    <property type="protein sequence ID" value="TDH73082.1"/>
    <property type="molecule type" value="Genomic_DNA"/>
</dbReference>
<dbReference type="AlphaFoldDB" id="A0A976IJR0"/>
<evidence type="ECO:0000256" key="2">
    <source>
        <dbReference type="ARBA" id="ARBA00023242"/>
    </source>
</evidence>
<dbReference type="GeneID" id="94347465"/>
<keyword evidence="2" id="KW-0539">Nucleus</keyword>
<keyword evidence="6" id="KW-1185">Reference proteome</keyword>
<evidence type="ECO:0000259" key="4">
    <source>
        <dbReference type="PROSITE" id="PS51017"/>
    </source>
</evidence>
<evidence type="ECO:0000256" key="3">
    <source>
        <dbReference type="SAM" id="MobiDB-lite"/>
    </source>
</evidence>
<dbReference type="PANTHER" id="PTHR31319">
    <property type="entry name" value="ZINC FINGER PROTEIN CONSTANS-LIKE 4"/>
    <property type="match status" value="1"/>
</dbReference>
<organism evidence="5 6">
    <name type="scientific">Bremia lactucae</name>
    <name type="common">Lettuce downy mildew</name>
    <dbReference type="NCBI Taxonomy" id="4779"/>
    <lineage>
        <taxon>Eukaryota</taxon>
        <taxon>Sar</taxon>
        <taxon>Stramenopiles</taxon>
        <taxon>Oomycota</taxon>
        <taxon>Peronosporomycetes</taxon>
        <taxon>Peronosporales</taxon>
        <taxon>Peronosporaceae</taxon>
        <taxon>Bremia</taxon>
    </lineage>
</organism>
<accession>A0A976IJR0</accession>
<dbReference type="GO" id="GO:0005634">
    <property type="term" value="C:nucleus"/>
    <property type="evidence" value="ECO:0007669"/>
    <property type="project" value="UniProtKB-SubCell"/>
</dbReference>
<name>A0A976IJR0_BRELC</name>
<dbReference type="Proteomes" id="UP000294530">
    <property type="component" value="Unassembled WGS sequence"/>
</dbReference>
<feature type="region of interest" description="Disordered" evidence="3">
    <location>
        <begin position="21"/>
        <end position="62"/>
    </location>
</feature>
<dbReference type="InterPro" id="IPR010402">
    <property type="entry name" value="CCT_domain"/>
</dbReference>
<gene>
    <name evidence="5" type="ORF">CCR75_003701</name>
</gene>
<evidence type="ECO:0000313" key="5">
    <source>
        <dbReference type="EMBL" id="TDH73082.1"/>
    </source>
</evidence>
<feature type="domain" description="CCT" evidence="4">
    <location>
        <begin position="247"/>
        <end position="289"/>
    </location>
</feature>
<evidence type="ECO:0000256" key="1">
    <source>
        <dbReference type="ARBA" id="ARBA00004123"/>
    </source>
</evidence>
<proteinExistence type="predicted"/>
<dbReference type="PROSITE" id="PS51017">
    <property type="entry name" value="CCT"/>
    <property type="match status" value="1"/>
</dbReference>
<dbReference type="InterPro" id="IPR045281">
    <property type="entry name" value="CONSTANS-like"/>
</dbReference>
<dbReference type="PANTHER" id="PTHR31319:SF77">
    <property type="entry name" value="ZINC FINGER PROTEIN CONSTANS-LIKE 4"/>
    <property type="match status" value="1"/>
</dbReference>
<comment type="caution">
    <text evidence="5">The sequence shown here is derived from an EMBL/GenBank/DDBJ whole genome shotgun (WGS) entry which is preliminary data.</text>
</comment>
<sequence length="371" mass="41382">MKTSPNPVDEVKPLICLSPQDKLKSATTQRTKRPHFTTVVPNGSDVKKARRDEKLPTESELDRDGWTSEEYLRAMDFDDRLSQDIEWVDDMDLALTIEDHAPTDDVNDFSFQSSFLRGSVAYDELAEMTSIVVEPVYTPSDRSTTKDAEKLLMSFDTMKFTIPSPMNRHQTTLVSDNARALECQPQQATNLKNAPSLLCTTAAETSKEHTGMHLTTLLTSTTSLLSHRPLATTTRDKKIGSYTPTERKLRLEKFHEKRKNRTWKKSIKYDCRKKLADDRPRIKGRFVRVQENATMCEQGHAMAAGYASPTSLIDSKLSPLMAPVVKTQVPRTASLTLGTTVKPVALSISVPPLSSSNTTSTLACARMIASV</sequence>
<comment type="subcellular location">
    <subcellularLocation>
        <location evidence="1">Nucleus</location>
    </subcellularLocation>
</comment>
<feature type="compositionally biased region" description="Basic and acidic residues" evidence="3">
    <location>
        <begin position="45"/>
        <end position="62"/>
    </location>
</feature>
<dbReference type="OrthoDB" id="153872at2759"/>
<reference evidence="5 6" key="1">
    <citation type="journal article" date="2021" name="Genome Biol.">
        <title>AFLAP: assembly-free linkage analysis pipeline using k-mers from genome sequencing data.</title>
        <authorList>
            <person name="Fletcher K."/>
            <person name="Zhang L."/>
            <person name="Gil J."/>
            <person name="Han R."/>
            <person name="Cavanaugh K."/>
            <person name="Michelmore R."/>
        </authorList>
    </citation>
    <scope>NUCLEOTIDE SEQUENCE [LARGE SCALE GENOMIC DNA]</scope>
    <source>
        <strain evidence="5 6">SF5</strain>
    </source>
</reference>
<dbReference type="Pfam" id="PF06203">
    <property type="entry name" value="CCT"/>
    <property type="match status" value="1"/>
</dbReference>